<comment type="function">
    <text evidence="7">Single strand-specific metallo-endoribonuclease involved in late-stage 70S ribosome quality control and in maturation of the 3' terminus of the 16S rRNA.</text>
</comment>
<evidence type="ECO:0000256" key="7">
    <source>
        <dbReference type="HAMAP-Rule" id="MF_00009"/>
    </source>
</evidence>
<dbReference type="GO" id="GO:0004222">
    <property type="term" value="F:metalloendopeptidase activity"/>
    <property type="evidence" value="ECO:0007669"/>
    <property type="project" value="InterPro"/>
</dbReference>
<dbReference type="RefSeq" id="WP_146438909.1">
    <property type="nucleotide sequence ID" value="NZ_SJPL01000001.1"/>
</dbReference>
<reference evidence="8 9" key="1">
    <citation type="submission" date="2019-02" db="EMBL/GenBank/DDBJ databases">
        <title>Deep-cultivation of Planctomycetes and their phenomic and genomic characterization uncovers novel biology.</title>
        <authorList>
            <person name="Wiegand S."/>
            <person name="Jogler M."/>
            <person name="Boedeker C."/>
            <person name="Pinto D."/>
            <person name="Vollmers J."/>
            <person name="Rivas-Marin E."/>
            <person name="Kohn T."/>
            <person name="Peeters S.H."/>
            <person name="Heuer A."/>
            <person name="Rast P."/>
            <person name="Oberbeckmann S."/>
            <person name="Bunk B."/>
            <person name="Jeske O."/>
            <person name="Meyerdierks A."/>
            <person name="Storesund J.E."/>
            <person name="Kallscheuer N."/>
            <person name="Luecker S."/>
            <person name="Lage O.M."/>
            <person name="Pohl T."/>
            <person name="Merkel B.J."/>
            <person name="Hornburger P."/>
            <person name="Mueller R.-W."/>
            <person name="Bruemmer F."/>
            <person name="Labrenz M."/>
            <person name="Spormann A.M."/>
            <person name="Op Den Camp H."/>
            <person name="Overmann J."/>
            <person name="Amann R."/>
            <person name="Jetten M.S.M."/>
            <person name="Mascher T."/>
            <person name="Medema M.H."/>
            <person name="Devos D.P."/>
            <person name="Kaster A.-K."/>
            <person name="Ovreas L."/>
            <person name="Rohde M."/>
            <person name="Galperin M.Y."/>
            <person name="Jogler C."/>
        </authorList>
    </citation>
    <scope>NUCLEOTIDE SEQUENCE [LARGE SCALE GENOMIC DNA]</scope>
    <source>
        <strain evidence="8 9">Pan14r</strain>
    </source>
</reference>
<dbReference type="GO" id="GO:0004521">
    <property type="term" value="F:RNA endonuclease activity"/>
    <property type="evidence" value="ECO:0007669"/>
    <property type="project" value="UniProtKB-UniRule"/>
</dbReference>
<sequence length="198" mass="21649">MQDELDGDDDVPIPASDDQPLEVDVRIDDDISSAVLEAFGGDTSHIINRFEIAASAAAQHRGFTSGEIGIFATTDPAIREINRLHLSHDYATDVISFSYQCESPLVQGELTVSLEMALAQSQRIGRPAIDEAILYVIHGVLHVTGMDDHDVDDRRAMRTCEQAVLRQLGLPDAERFDADRFDALDGLDPTDSAPTRST</sequence>
<dbReference type="SUPFAM" id="SSF55486">
    <property type="entry name" value="Metalloproteases ('zincins'), catalytic domain"/>
    <property type="match status" value="1"/>
</dbReference>
<feature type="binding site" evidence="7">
    <location>
        <position position="142"/>
    </location>
    <ligand>
        <name>Zn(2+)</name>
        <dbReference type="ChEBI" id="CHEBI:29105"/>
        <note>catalytic</note>
    </ligand>
</feature>
<keyword evidence="3 7" id="KW-0479">Metal-binding</keyword>
<keyword evidence="7" id="KW-0698">rRNA processing</keyword>
<evidence type="ECO:0000256" key="2">
    <source>
        <dbReference type="ARBA" id="ARBA00022722"/>
    </source>
</evidence>
<dbReference type="NCBIfam" id="TIGR00043">
    <property type="entry name" value="rRNA maturation RNase YbeY"/>
    <property type="match status" value="1"/>
</dbReference>
<dbReference type="PANTHER" id="PTHR46986:SF1">
    <property type="entry name" value="ENDORIBONUCLEASE YBEY, CHLOROPLASTIC"/>
    <property type="match status" value="1"/>
</dbReference>
<dbReference type="EMBL" id="SJPL01000001">
    <property type="protein sequence ID" value="TWT69511.1"/>
    <property type="molecule type" value="Genomic_DNA"/>
</dbReference>
<dbReference type="Proteomes" id="UP000317238">
    <property type="component" value="Unassembled WGS sequence"/>
</dbReference>
<keyword evidence="2 7" id="KW-0540">Nuclease</keyword>
<dbReference type="InterPro" id="IPR023091">
    <property type="entry name" value="MetalPrtase_cat_dom_sf_prd"/>
</dbReference>
<organism evidence="8 9">
    <name type="scientific">Crateriforma conspicua</name>
    <dbReference type="NCBI Taxonomy" id="2527996"/>
    <lineage>
        <taxon>Bacteria</taxon>
        <taxon>Pseudomonadati</taxon>
        <taxon>Planctomycetota</taxon>
        <taxon>Planctomycetia</taxon>
        <taxon>Planctomycetales</taxon>
        <taxon>Planctomycetaceae</taxon>
        <taxon>Crateriforma</taxon>
    </lineage>
</organism>
<evidence type="ECO:0000256" key="4">
    <source>
        <dbReference type="ARBA" id="ARBA00022759"/>
    </source>
</evidence>
<dbReference type="Gene3D" id="3.40.390.30">
    <property type="entry name" value="Metalloproteases ('zincins'), catalytic domain"/>
    <property type="match status" value="1"/>
</dbReference>
<keyword evidence="6 7" id="KW-0862">Zinc</keyword>
<keyword evidence="5 7" id="KW-0378">Hydrolase</keyword>
<dbReference type="Pfam" id="PF02130">
    <property type="entry name" value="YbeY"/>
    <property type="match status" value="1"/>
</dbReference>
<evidence type="ECO:0000256" key="6">
    <source>
        <dbReference type="ARBA" id="ARBA00022833"/>
    </source>
</evidence>
<evidence type="ECO:0000313" key="9">
    <source>
        <dbReference type="Proteomes" id="UP000317238"/>
    </source>
</evidence>
<keyword evidence="4 7" id="KW-0255">Endonuclease</keyword>
<comment type="caution">
    <text evidence="8">The sequence shown here is derived from an EMBL/GenBank/DDBJ whole genome shotgun (WGS) entry which is preliminary data.</text>
</comment>
<protein>
    <recommendedName>
        <fullName evidence="7">Endoribonuclease YbeY</fullName>
        <ecNumber evidence="7">3.1.-.-</ecNumber>
    </recommendedName>
</protein>
<dbReference type="InterPro" id="IPR002036">
    <property type="entry name" value="YbeY"/>
</dbReference>
<dbReference type="GO" id="GO:0006364">
    <property type="term" value="P:rRNA processing"/>
    <property type="evidence" value="ECO:0007669"/>
    <property type="project" value="UniProtKB-UniRule"/>
</dbReference>
<proteinExistence type="inferred from homology"/>
<dbReference type="PANTHER" id="PTHR46986">
    <property type="entry name" value="ENDORIBONUCLEASE YBEY, CHLOROPLASTIC"/>
    <property type="match status" value="1"/>
</dbReference>
<dbReference type="GO" id="GO:0008270">
    <property type="term" value="F:zinc ion binding"/>
    <property type="evidence" value="ECO:0007669"/>
    <property type="project" value="UniProtKB-UniRule"/>
</dbReference>
<feature type="binding site" evidence="7">
    <location>
        <position position="148"/>
    </location>
    <ligand>
        <name>Zn(2+)</name>
        <dbReference type="ChEBI" id="CHEBI:29105"/>
        <note>catalytic</note>
    </ligand>
</feature>
<feature type="binding site" evidence="7">
    <location>
        <position position="138"/>
    </location>
    <ligand>
        <name>Zn(2+)</name>
        <dbReference type="ChEBI" id="CHEBI:29105"/>
        <note>catalytic</note>
    </ligand>
</feature>
<comment type="cofactor">
    <cofactor evidence="7">
        <name>Zn(2+)</name>
        <dbReference type="ChEBI" id="CHEBI:29105"/>
    </cofactor>
    <text evidence="7">Binds 1 zinc ion.</text>
</comment>
<evidence type="ECO:0000256" key="3">
    <source>
        <dbReference type="ARBA" id="ARBA00022723"/>
    </source>
</evidence>
<evidence type="ECO:0000313" key="8">
    <source>
        <dbReference type="EMBL" id="TWT69511.1"/>
    </source>
</evidence>
<keyword evidence="7" id="KW-0963">Cytoplasm</keyword>
<dbReference type="EC" id="3.1.-.-" evidence="7"/>
<keyword evidence="7" id="KW-0690">Ribosome biogenesis</keyword>
<dbReference type="OrthoDB" id="9807740at2"/>
<comment type="similarity">
    <text evidence="1 7">Belongs to the endoribonuclease YbeY family.</text>
</comment>
<dbReference type="GO" id="GO:0005737">
    <property type="term" value="C:cytoplasm"/>
    <property type="evidence" value="ECO:0007669"/>
    <property type="project" value="UniProtKB-SubCell"/>
</dbReference>
<name>A0A5C5Y4F1_9PLAN</name>
<dbReference type="HAMAP" id="MF_00009">
    <property type="entry name" value="Endoribonucl_YbeY"/>
    <property type="match status" value="1"/>
</dbReference>
<evidence type="ECO:0000256" key="5">
    <source>
        <dbReference type="ARBA" id="ARBA00022801"/>
    </source>
</evidence>
<keyword evidence="9" id="KW-1185">Reference proteome</keyword>
<accession>A0A5C5Y4F1</accession>
<comment type="subcellular location">
    <subcellularLocation>
        <location evidence="7">Cytoplasm</location>
    </subcellularLocation>
</comment>
<dbReference type="AlphaFoldDB" id="A0A5C5Y4F1"/>
<evidence type="ECO:0000256" key="1">
    <source>
        <dbReference type="ARBA" id="ARBA00010875"/>
    </source>
</evidence>
<gene>
    <name evidence="7 8" type="primary">ybeY</name>
    <name evidence="8" type="ORF">Pan14r_17990</name>
</gene>